<dbReference type="InterPro" id="IPR019762">
    <property type="entry name" value="Dynamin_GTPase_CS"/>
</dbReference>
<dbReference type="GO" id="GO:0005874">
    <property type="term" value="C:microtubule"/>
    <property type="evidence" value="ECO:0007669"/>
    <property type="project" value="TreeGrafter"/>
</dbReference>
<protein>
    <submittedName>
        <fullName evidence="4">DNM1L</fullName>
        <ecNumber evidence="4">3.6.5.5</ecNumber>
    </submittedName>
</protein>
<dbReference type="InterPro" id="IPR030381">
    <property type="entry name" value="G_DYNAMIN_dom"/>
</dbReference>
<evidence type="ECO:0000313" key="5">
    <source>
        <dbReference type="Proteomes" id="UP000675881"/>
    </source>
</evidence>
<sequence length="600" mass="67969">MMDSLIPVINKLQDVFGTTGTEIVQLPQIVVVGSQSSGKSSVIETMIGRSILPRGTGIVTRCPLVLQLMYCPLEDENYRSSKNATLDAEEWVEFLHDPNKIYTDMDKEPISIKFFSPHLLNLTLVDLPGITKVPIGDQPEDIENQIKELIQDYISNPNSIILAISPANTDIATSESIKFAKDVDPTGARTLAVITKLDLMDAGTDAVDILCGRVIPVKLGIIGVINRSQQDIIDNKSINDAVKDEEAFLKRKYFKLASRNGSVYLGKTLNRLLMCHIKTCLPEIRARINSMTLHYDSLLKSYGDDIFRSKDISSYMLTSELCGDSIEPLDGITHMNILTAIRNATGPRSSALFVPEVSFELLVKQQIAQLSEPSLRCIDLVHEEMQRIIKHCDNELQHEMHRFARLHERIVDVVIKLLRSRISSTTSMIENVVAIELAYINTKHPDFVKEEDLIESLMVLLLPHSAENDKHSKDVREFLGFTEKKLSKLNLSMLPDNFLVSEDATEKERVCCGIIAVLIHSYFNIVRQRIKDSIPKAIMYFLVNHVKDNLQSVLVSSLYKQENLKEYSLSRRISVRNERRPLKCLKFYVRRVKSLVKYVK</sequence>
<keyword evidence="4" id="KW-0378">Hydrolase</keyword>
<dbReference type="OrthoDB" id="5061070at2759"/>
<dbReference type="Gene3D" id="1.20.120.1240">
    <property type="entry name" value="Dynamin, middle domain"/>
    <property type="match status" value="1"/>
</dbReference>
<comment type="similarity">
    <text evidence="3">Belongs to the TRAFAC class dynamin-like GTPase superfamily. Dynamin/Fzo/YdjA family.</text>
</comment>
<dbReference type="PANTHER" id="PTHR11566:SF21">
    <property type="entry name" value="DYNAMIN RELATED PROTEIN 1, ISOFORM A"/>
    <property type="match status" value="1"/>
</dbReference>
<evidence type="ECO:0000313" key="4">
    <source>
        <dbReference type="EMBL" id="CAF2924725.1"/>
    </source>
</evidence>
<dbReference type="SMART" id="SM00302">
    <property type="entry name" value="GED"/>
    <property type="match status" value="1"/>
</dbReference>
<evidence type="ECO:0000256" key="1">
    <source>
        <dbReference type="ARBA" id="ARBA00022741"/>
    </source>
</evidence>
<dbReference type="InterPro" id="IPR022812">
    <property type="entry name" value="Dynamin"/>
</dbReference>
<reference evidence="4" key="1">
    <citation type="submission" date="2021-02" db="EMBL/GenBank/DDBJ databases">
        <authorList>
            <person name="Bekaert M."/>
        </authorList>
    </citation>
    <scope>NUCLEOTIDE SEQUENCE</scope>
    <source>
        <strain evidence="4">IoA-00</strain>
    </source>
</reference>
<dbReference type="InterPro" id="IPR003130">
    <property type="entry name" value="GED"/>
</dbReference>
<dbReference type="GO" id="GO:0016020">
    <property type="term" value="C:membrane"/>
    <property type="evidence" value="ECO:0007669"/>
    <property type="project" value="TreeGrafter"/>
</dbReference>
<dbReference type="GO" id="GO:0003924">
    <property type="term" value="F:GTPase activity"/>
    <property type="evidence" value="ECO:0007669"/>
    <property type="project" value="InterPro"/>
</dbReference>
<keyword evidence="2 3" id="KW-0342">GTP-binding</keyword>
<dbReference type="PRINTS" id="PR00195">
    <property type="entry name" value="DYNAMIN"/>
</dbReference>
<dbReference type="Pfam" id="PF00350">
    <property type="entry name" value="Dynamin_N"/>
    <property type="match status" value="1"/>
</dbReference>
<dbReference type="SMART" id="SM00053">
    <property type="entry name" value="DYNc"/>
    <property type="match status" value="1"/>
</dbReference>
<name>A0A7R8H8K9_LEPSM</name>
<dbReference type="GO" id="GO:0006897">
    <property type="term" value="P:endocytosis"/>
    <property type="evidence" value="ECO:0007669"/>
    <property type="project" value="TreeGrafter"/>
</dbReference>
<dbReference type="GO" id="GO:0016559">
    <property type="term" value="P:peroxisome fission"/>
    <property type="evidence" value="ECO:0007669"/>
    <property type="project" value="TreeGrafter"/>
</dbReference>
<dbReference type="EC" id="3.6.5.5" evidence="4"/>
<gene>
    <name evidence="4" type="ORF">LSAA_8564</name>
</gene>
<dbReference type="InterPro" id="IPR000375">
    <property type="entry name" value="Dynamin_stalk"/>
</dbReference>
<dbReference type="GO" id="GO:0000266">
    <property type="term" value="P:mitochondrial fission"/>
    <property type="evidence" value="ECO:0007669"/>
    <property type="project" value="TreeGrafter"/>
</dbReference>
<dbReference type="CDD" id="cd08771">
    <property type="entry name" value="DLP_1"/>
    <property type="match status" value="1"/>
</dbReference>
<keyword evidence="1 3" id="KW-0547">Nucleotide-binding</keyword>
<dbReference type="GO" id="GO:0005739">
    <property type="term" value="C:mitochondrion"/>
    <property type="evidence" value="ECO:0007669"/>
    <property type="project" value="TreeGrafter"/>
</dbReference>
<dbReference type="InterPro" id="IPR045063">
    <property type="entry name" value="Dynamin_N"/>
</dbReference>
<dbReference type="Pfam" id="PF02212">
    <property type="entry name" value="GED"/>
    <property type="match status" value="1"/>
</dbReference>
<dbReference type="GO" id="GO:0048312">
    <property type="term" value="P:intracellular distribution of mitochondria"/>
    <property type="evidence" value="ECO:0007669"/>
    <property type="project" value="TreeGrafter"/>
</dbReference>
<dbReference type="InterPro" id="IPR020850">
    <property type="entry name" value="GED_dom"/>
</dbReference>
<dbReference type="SUPFAM" id="SSF52540">
    <property type="entry name" value="P-loop containing nucleoside triphosphate hydrolases"/>
    <property type="match status" value="1"/>
</dbReference>
<dbReference type="GO" id="GO:0005525">
    <property type="term" value="F:GTP binding"/>
    <property type="evidence" value="ECO:0007669"/>
    <property type="project" value="UniProtKB-KW"/>
</dbReference>
<dbReference type="InterPro" id="IPR027417">
    <property type="entry name" value="P-loop_NTPase"/>
</dbReference>
<dbReference type="AlphaFoldDB" id="A0A7R8H8K9"/>
<proteinExistence type="inferred from homology"/>
<dbReference type="PROSITE" id="PS00410">
    <property type="entry name" value="G_DYNAMIN_1"/>
    <property type="match status" value="1"/>
</dbReference>
<dbReference type="Gene3D" id="3.40.50.300">
    <property type="entry name" value="P-loop containing nucleotide triphosphate hydrolases"/>
    <property type="match status" value="1"/>
</dbReference>
<evidence type="ECO:0000256" key="3">
    <source>
        <dbReference type="RuleBase" id="RU003932"/>
    </source>
</evidence>
<dbReference type="Proteomes" id="UP000675881">
    <property type="component" value="Chromosome 4"/>
</dbReference>
<organism evidence="4 5">
    <name type="scientific">Lepeophtheirus salmonis</name>
    <name type="common">Salmon louse</name>
    <name type="synonym">Caligus salmonis</name>
    <dbReference type="NCBI Taxonomy" id="72036"/>
    <lineage>
        <taxon>Eukaryota</taxon>
        <taxon>Metazoa</taxon>
        <taxon>Ecdysozoa</taxon>
        <taxon>Arthropoda</taxon>
        <taxon>Crustacea</taxon>
        <taxon>Multicrustacea</taxon>
        <taxon>Hexanauplia</taxon>
        <taxon>Copepoda</taxon>
        <taxon>Siphonostomatoida</taxon>
        <taxon>Caligidae</taxon>
        <taxon>Lepeophtheirus</taxon>
    </lineage>
</organism>
<dbReference type="PANTHER" id="PTHR11566">
    <property type="entry name" value="DYNAMIN"/>
    <property type="match status" value="1"/>
</dbReference>
<dbReference type="PROSITE" id="PS51388">
    <property type="entry name" value="GED"/>
    <property type="match status" value="1"/>
</dbReference>
<keyword evidence="5" id="KW-1185">Reference proteome</keyword>
<dbReference type="PROSITE" id="PS51718">
    <property type="entry name" value="G_DYNAMIN_2"/>
    <property type="match status" value="1"/>
</dbReference>
<dbReference type="GO" id="GO:0008017">
    <property type="term" value="F:microtubule binding"/>
    <property type="evidence" value="ECO:0007669"/>
    <property type="project" value="TreeGrafter"/>
</dbReference>
<dbReference type="EMBL" id="HG994583">
    <property type="protein sequence ID" value="CAF2924725.1"/>
    <property type="molecule type" value="Genomic_DNA"/>
</dbReference>
<dbReference type="InterPro" id="IPR001401">
    <property type="entry name" value="Dynamin_GTPase"/>
</dbReference>
<evidence type="ECO:0000256" key="2">
    <source>
        <dbReference type="ARBA" id="ARBA00023134"/>
    </source>
</evidence>
<accession>A0A7R8H8K9</accession>
<dbReference type="Pfam" id="PF01031">
    <property type="entry name" value="Dynamin_M"/>
    <property type="match status" value="2"/>
</dbReference>